<evidence type="ECO:0000256" key="1">
    <source>
        <dbReference type="ARBA" id="ARBA00022630"/>
    </source>
</evidence>
<evidence type="ECO:0008006" key="6">
    <source>
        <dbReference type="Google" id="ProtNLM"/>
    </source>
</evidence>
<evidence type="ECO:0000256" key="2">
    <source>
        <dbReference type="ARBA" id="ARBA00022643"/>
    </source>
</evidence>
<dbReference type="Gene3D" id="3.20.20.70">
    <property type="entry name" value="Aldolase class I"/>
    <property type="match status" value="1"/>
</dbReference>
<sequence>MRTVFTEKLGLRYPIVSAPMGGEAGGALAAAVSEGGGLGMIGAGRGDREWLRREAGIARAATEKPWGIGYLTWAITEAAIADALSYEPAAVMLSFGDPTPFADPVREAGVLLVLQVTDREEARRAVDLGADVIVAQGGDAGGHSGEKAIGTMSFVPAVVDLAGSIPVLAAGGIGDGRGLAAALALGAAGALIGTRFQASPEALVSEEIGKALLAADGEDTEINRTLDIARGAPWPANYPARTLRNAFLERWRDRDEELRGSPEALREYREAAARGDVSVIPVWAGQAVGLVADIEPAADIVAAIAAEAERTLARIGR</sequence>
<comment type="caution">
    <text evidence="4">The sequence shown here is derived from an EMBL/GenBank/DDBJ whole genome shotgun (WGS) entry which is preliminary data.</text>
</comment>
<keyword evidence="5" id="KW-1185">Reference proteome</keyword>
<dbReference type="EMBL" id="WEGI01000013">
    <property type="protein sequence ID" value="MQY30073.1"/>
    <property type="molecule type" value="Genomic_DNA"/>
</dbReference>
<organism evidence="4 5">
    <name type="scientific">Nocardia aurantia</name>
    <dbReference type="NCBI Taxonomy" id="2585199"/>
    <lineage>
        <taxon>Bacteria</taxon>
        <taxon>Bacillati</taxon>
        <taxon>Actinomycetota</taxon>
        <taxon>Actinomycetes</taxon>
        <taxon>Mycobacteriales</taxon>
        <taxon>Nocardiaceae</taxon>
        <taxon>Nocardia</taxon>
    </lineage>
</organism>
<protein>
    <recommendedName>
        <fullName evidence="6">2-nitropropane dioxygenase</fullName>
    </recommendedName>
</protein>
<dbReference type="Pfam" id="PF03060">
    <property type="entry name" value="NMO"/>
    <property type="match status" value="2"/>
</dbReference>
<gene>
    <name evidence="4" type="ORF">NRB56_56710</name>
</gene>
<evidence type="ECO:0000256" key="3">
    <source>
        <dbReference type="ARBA" id="ARBA00023002"/>
    </source>
</evidence>
<proteinExistence type="predicted"/>
<dbReference type="OrthoDB" id="9778912at2"/>
<accession>A0A7K0DWB4</accession>
<dbReference type="PANTHER" id="PTHR32332:SF31">
    <property type="entry name" value="2-NITROPROPANE DIOXYGENASE FAMILY, PUTATIVE (AFU_ORTHOLOGUE AFUA_2G09850)-RELATED"/>
    <property type="match status" value="1"/>
</dbReference>
<dbReference type="PANTHER" id="PTHR32332">
    <property type="entry name" value="2-NITROPROPANE DIOXYGENASE"/>
    <property type="match status" value="1"/>
</dbReference>
<reference evidence="4 5" key="1">
    <citation type="submission" date="2019-10" db="EMBL/GenBank/DDBJ databases">
        <title>Nocardia macrotermitis sp. nov. and Nocardia aurantia sp. nov., isolated from the gut of fungus growing-termite Macrotermes natalensis.</title>
        <authorList>
            <person name="Benndorf R."/>
            <person name="Schwitalla J."/>
            <person name="Martin K."/>
            <person name="De Beer W."/>
            <person name="Kaster A.-K."/>
            <person name="Vollmers J."/>
            <person name="Poulsen M."/>
            <person name="Beemelmanns C."/>
        </authorList>
    </citation>
    <scope>NUCLEOTIDE SEQUENCE [LARGE SCALE GENOMIC DNA]</scope>
    <source>
        <strain evidence="4 5">RB56</strain>
    </source>
</reference>
<dbReference type="InterPro" id="IPR013785">
    <property type="entry name" value="Aldolase_TIM"/>
</dbReference>
<keyword evidence="2" id="KW-0288">FMN</keyword>
<dbReference type="AlphaFoldDB" id="A0A7K0DWB4"/>
<evidence type="ECO:0000313" key="5">
    <source>
        <dbReference type="Proteomes" id="UP000431401"/>
    </source>
</evidence>
<keyword evidence="1" id="KW-0285">Flavoprotein</keyword>
<dbReference type="CDD" id="cd04730">
    <property type="entry name" value="NPD_like"/>
    <property type="match status" value="1"/>
</dbReference>
<keyword evidence="3" id="KW-0560">Oxidoreductase</keyword>
<dbReference type="GO" id="GO:0018580">
    <property type="term" value="F:nitronate monooxygenase activity"/>
    <property type="evidence" value="ECO:0007669"/>
    <property type="project" value="InterPro"/>
</dbReference>
<dbReference type="Proteomes" id="UP000431401">
    <property type="component" value="Unassembled WGS sequence"/>
</dbReference>
<evidence type="ECO:0000313" key="4">
    <source>
        <dbReference type="EMBL" id="MQY30073.1"/>
    </source>
</evidence>
<dbReference type="InterPro" id="IPR004136">
    <property type="entry name" value="NMO"/>
</dbReference>
<dbReference type="SUPFAM" id="SSF51412">
    <property type="entry name" value="Inosine monophosphate dehydrogenase (IMPDH)"/>
    <property type="match status" value="1"/>
</dbReference>
<name>A0A7K0DWB4_9NOCA</name>